<keyword evidence="2" id="KW-1185">Reference proteome</keyword>
<dbReference type="AlphaFoldDB" id="E3MVC8"/>
<dbReference type="Proteomes" id="UP000008281">
    <property type="component" value="Unassembled WGS sequence"/>
</dbReference>
<evidence type="ECO:0000313" key="2">
    <source>
        <dbReference type="Proteomes" id="UP000008281"/>
    </source>
</evidence>
<evidence type="ECO:0000313" key="1">
    <source>
        <dbReference type="EMBL" id="EFP10161.1"/>
    </source>
</evidence>
<dbReference type="KEGG" id="crq:GCK72_007103"/>
<organism evidence="2">
    <name type="scientific">Caenorhabditis remanei</name>
    <name type="common">Caenorhabditis vulgaris</name>
    <dbReference type="NCBI Taxonomy" id="31234"/>
    <lineage>
        <taxon>Eukaryota</taxon>
        <taxon>Metazoa</taxon>
        <taxon>Ecdysozoa</taxon>
        <taxon>Nematoda</taxon>
        <taxon>Chromadorea</taxon>
        <taxon>Rhabditida</taxon>
        <taxon>Rhabditina</taxon>
        <taxon>Rhabditomorpha</taxon>
        <taxon>Rhabditoidea</taxon>
        <taxon>Rhabditidae</taxon>
        <taxon>Peloderinae</taxon>
        <taxon>Caenorhabditis</taxon>
    </lineage>
</organism>
<gene>
    <name evidence="1" type="ORF">CRE_24550</name>
</gene>
<proteinExistence type="predicted"/>
<dbReference type="CTD" id="9826188"/>
<dbReference type="EMBL" id="DS268482">
    <property type="protein sequence ID" value="EFP10161.1"/>
    <property type="molecule type" value="Genomic_DNA"/>
</dbReference>
<reference evidence="1" key="1">
    <citation type="submission" date="2007-07" db="EMBL/GenBank/DDBJ databases">
        <title>PCAP assembly of the Caenorhabditis remanei genome.</title>
        <authorList>
            <consortium name="The Caenorhabditis remanei Sequencing Consortium"/>
            <person name="Wilson R.K."/>
        </authorList>
    </citation>
    <scope>NUCLEOTIDE SEQUENCE [LARGE SCALE GENOMIC DNA]</scope>
    <source>
        <strain evidence="1">PB4641</strain>
    </source>
</reference>
<accession>E3MVC8</accession>
<dbReference type="GeneID" id="9826188"/>
<dbReference type="RefSeq" id="XP_003099941.2">
    <property type="nucleotide sequence ID" value="XM_003099893.2"/>
</dbReference>
<name>E3MVC8_CAERE</name>
<sequence>MITPVSASLQDSQRAYKNFIATQKASLLNYLAIKPRNREEKEQLKIVHDVGQAVVRSLLYGDVNVADLGTTPKPPVPAPTAPALTWNIPPPNISVGEMLKRQLQNQAYLQNQPLLFNLLSSPSVPTPPSSYAGGQRLMLGGTNLTATIEAHNLAHLAQYYGLFSENGYQFPSSLSAIGIPQENMAGVIPKL</sequence>
<dbReference type="HOGENOM" id="CLU_1422689_0_0_1"/>
<protein>
    <submittedName>
        <fullName evidence="1">Uncharacterized protein</fullName>
    </submittedName>
</protein>